<dbReference type="AlphaFoldDB" id="A0A5E7SYW8"/>
<dbReference type="Proteomes" id="UP000326067">
    <property type="component" value="Unassembled WGS sequence"/>
</dbReference>
<name>A0A5E7SYW8_PSEFL</name>
<reference evidence="3 4" key="1">
    <citation type="submission" date="2019-09" db="EMBL/GenBank/DDBJ databases">
        <authorList>
            <person name="Chandra G."/>
            <person name="Truman W A."/>
        </authorList>
    </citation>
    <scope>NUCLEOTIDE SEQUENCE [LARGE SCALE GENOMIC DNA]</scope>
    <source>
        <strain evidence="1">PS847</strain>
        <strain evidence="2">PS925</strain>
    </source>
</reference>
<accession>A0A5E7SYW8</accession>
<gene>
    <name evidence="1" type="ORF">PS847_00927</name>
    <name evidence="2" type="ORF">PS925_01369</name>
</gene>
<evidence type="ECO:0000313" key="4">
    <source>
        <dbReference type="Proteomes" id="UP000412311"/>
    </source>
</evidence>
<organism evidence="2 4">
    <name type="scientific">Pseudomonas fluorescens</name>
    <dbReference type="NCBI Taxonomy" id="294"/>
    <lineage>
        <taxon>Bacteria</taxon>
        <taxon>Pseudomonadati</taxon>
        <taxon>Pseudomonadota</taxon>
        <taxon>Gammaproteobacteria</taxon>
        <taxon>Pseudomonadales</taxon>
        <taxon>Pseudomonadaceae</taxon>
        <taxon>Pseudomonas</taxon>
    </lineage>
</organism>
<dbReference type="EMBL" id="CABVIC010000001">
    <property type="protein sequence ID" value="VVO63539.1"/>
    <property type="molecule type" value="Genomic_DNA"/>
</dbReference>
<sequence length="58" mass="6526">MSICSLDCKLDVFAKTLNHKCNAYNGASVSTERVHNFFELIPSNVLGFLAFFCNYAFI</sequence>
<proteinExistence type="predicted"/>
<evidence type="ECO:0000313" key="3">
    <source>
        <dbReference type="Proteomes" id="UP000326067"/>
    </source>
</evidence>
<dbReference type="Proteomes" id="UP000412311">
    <property type="component" value="Unassembled WGS sequence"/>
</dbReference>
<dbReference type="EMBL" id="CABVJG010000003">
    <property type="protein sequence ID" value="VVP90817.1"/>
    <property type="molecule type" value="Genomic_DNA"/>
</dbReference>
<protein>
    <submittedName>
        <fullName evidence="2">Uncharacterized protein</fullName>
    </submittedName>
</protein>
<evidence type="ECO:0000313" key="2">
    <source>
        <dbReference type="EMBL" id="VVP90817.1"/>
    </source>
</evidence>
<evidence type="ECO:0000313" key="1">
    <source>
        <dbReference type="EMBL" id="VVO63539.1"/>
    </source>
</evidence>